<protein>
    <submittedName>
        <fullName evidence="2">S9 family peptidase</fullName>
    </submittedName>
</protein>
<evidence type="ECO:0000313" key="3">
    <source>
        <dbReference type="Proteomes" id="UP000502415"/>
    </source>
</evidence>
<dbReference type="InterPro" id="IPR029058">
    <property type="entry name" value="AB_hydrolase_fold"/>
</dbReference>
<dbReference type="SUPFAM" id="SSF82171">
    <property type="entry name" value="DPP6 N-terminal domain-like"/>
    <property type="match status" value="1"/>
</dbReference>
<organism evidence="2 3">
    <name type="scientific">Massilia forsythiae</name>
    <dbReference type="NCBI Taxonomy" id="2728020"/>
    <lineage>
        <taxon>Bacteria</taxon>
        <taxon>Pseudomonadati</taxon>
        <taxon>Pseudomonadota</taxon>
        <taxon>Betaproteobacteria</taxon>
        <taxon>Burkholderiales</taxon>
        <taxon>Oxalobacteraceae</taxon>
        <taxon>Telluria group</taxon>
        <taxon>Massilia</taxon>
    </lineage>
</organism>
<keyword evidence="3" id="KW-1185">Reference proteome</keyword>
<feature type="domain" description="Peptidase S9 prolyl oligopeptidase catalytic" evidence="1">
    <location>
        <begin position="430"/>
        <end position="634"/>
    </location>
</feature>
<dbReference type="InterPro" id="IPR050585">
    <property type="entry name" value="Xaa-Pro_dipeptidyl-ppase/CocE"/>
</dbReference>
<dbReference type="Pfam" id="PF00326">
    <property type="entry name" value="Peptidase_S9"/>
    <property type="match status" value="1"/>
</dbReference>
<dbReference type="InterPro" id="IPR011042">
    <property type="entry name" value="6-blade_b-propeller_TolB-like"/>
</dbReference>
<reference evidence="2 3" key="1">
    <citation type="submission" date="2020-04" db="EMBL/GenBank/DDBJ databases">
        <title>Genome sequencing of novel species.</title>
        <authorList>
            <person name="Heo J."/>
            <person name="Kim S.-J."/>
            <person name="Kim J.-S."/>
            <person name="Hong S.-B."/>
            <person name="Kwon S.-W."/>
        </authorList>
    </citation>
    <scope>NUCLEOTIDE SEQUENCE [LARGE SCALE GENOMIC DNA]</scope>
    <source>
        <strain evidence="2 3">GN2-R2</strain>
    </source>
</reference>
<dbReference type="RefSeq" id="WP_170202168.1">
    <property type="nucleotide sequence ID" value="NZ_CP051685.1"/>
</dbReference>
<dbReference type="Gene3D" id="3.40.50.1820">
    <property type="entry name" value="alpha/beta hydrolase"/>
    <property type="match status" value="1"/>
</dbReference>
<gene>
    <name evidence="2" type="ORF">HH212_08895</name>
</gene>
<dbReference type="PANTHER" id="PTHR43056:SF5">
    <property type="entry name" value="PEPTIDASE S9 PROLYL OLIGOPEPTIDASE CATALYTIC DOMAIN-CONTAINING PROTEIN"/>
    <property type="match status" value="1"/>
</dbReference>
<dbReference type="AlphaFoldDB" id="A0A7Z2VVY9"/>
<dbReference type="Proteomes" id="UP000502415">
    <property type="component" value="Chromosome"/>
</dbReference>
<evidence type="ECO:0000313" key="2">
    <source>
        <dbReference type="EMBL" id="QJE00135.1"/>
    </source>
</evidence>
<dbReference type="GO" id="GO:0006508">
    <property type="term" value="P:proteolysis"/>
    <property type="evidence" value="ECO:0007669"/>
    <property type="project" value="InterPro"/>
</dbReference>
<accession>A0A7Z2VVY9</accession>
<sequence length="651" mass="69538">MPDISKQAAPCGAWTSPISAAVVAAGATPLSQLLLDGADVYWLAGRASEGGRNTLLRRRAGQTMELTPAPFNVRTRVHEYGGGALLAAGGTVWFSHFADNRVYRIDGDGAPVALDGAAAAAAGPAATRHADFVLDAARARLVSVREDHAAGGAYPVNTLCALGFDGSEAVLVEGNDFYSSPRLSPDGSQLAWLCWDHPRMPWQGTELWLADVGADGTLINGRLVAGGADESICQPEWSPAGILHFVSDRSGWWNIYRFAHGVTHAVCERAAEFAGPHWTFGNAMYGFRSEREIVCTYIEDGVSHLARLDTASGALTPIDNPYQEIKELRVVGDTLALLAGAPTIALELACIDLRDASREVLARSIEDLPDVGYLSVPRSVSYPSADGRVAHAFYYAPQNRDQEAPKGELPPLMVIGHGGPTSMATSTLKLATQFWTSRGIAVLDVNYGGSTGFGRAYRDLLRGQWGVVDVEDCVAGARYLADQGLVDRERLVIRGGSAGGLTTLCALAFHDVFKAGASYYGVSDLAGLDADSHKFESRYNEYLIAPKPQAAAVYAARSPVNHADKLARPMIFFQGLDDKVVPPPQSEVMVDALRVRGVPVAYLTLAGEGHGFRKADSIVRTLEAELVFYLRVFGIPVPAGLPPVEIEHLAG</sequence>
<evidence type="ECO:0000259" key="1">
    <source>
        <dbReference type="Pfam" id="PF00326"/>
    </source>
</evidence>
<dbReference type="PANTHER" id="PTHR43056">
    <property type="entry name" value="PEPTIDASE S9 PROLYL OLIGOPEPTIDASE"/>
    <property type="match status" value="1"/>
</dbReference>
<dbReference type="Gene3D" id="2.120.10.30">
    <property type="entry name" value="TolB, C-terminal domain"/>
    <property type="match status" value="1"/>
</dbReference>
<dbReference type="GO" id="GO:0008236">
    <property type="term" value="F:serine-type peptidase activity"/>
    <property type="evidence" value="ECO:0007669"/>
    <property type="project" value="InterPro"/>
</dbReference>
<dbReference type="KEGG" id="mfy:HH212_08895"/>
<name>A0A7Z2VVY9_9BURK</name>
<proteinExistence type="predicted"/>
<dbReference type="EMBL" id="CP051685">
    <property type="protein sequence ID" value="QJE00135.1"/>
    <property type="molecule type" value="Genomic_DNA"/>
</dbReference>
<dbReference type="InterPro" id="IPR001375">
    <property type="entry name" value="Peptidase_S9_cat"/>
</dbReference>
<dbReference type="SUPFAM" id="SSF53474">
    <property type="entry name" value="alpha/beta-Hydrolases"/>
    <property type="match status" value="1"/>
</dbReference>